<dbReference type="Pfam" id="PF02554">
    <property type="entry name" value="CstA"/>
    <property type="match status" value="2"/>
</dbReference>
<dbReference type="eggNOG" id="arCOG04286">
    <property type="taxonomic scope" value="Archaea"/>
</dbReference>
<comment type="subcellular location">
    <subcellularLocation>
        <location evidence="1">Cell membrane</location>
        <topology evidence="1">Multi-pass membrane protein</topology>
    </subcellularLocation>
</comment>
<comment type="caution">
    <text evidence="8">The sequence shown here is derived from an EMBL/GenBank/DDBJ whole genome shotgun (WGS) entry which is preliminary data.</text>
</comment>
<feature type="domain" description="CstA N-terminal" evidence="7">
    <location>
        <begin position="6"/>
        <end position="367"/>
    </location>
</feature>
<keyword evidence="3 6" id="KW-0812">Transmembrane</keyword>
<evidence type="ECO:0000256" key="4">
    <source>
        <dbReference type="ARBA" id="ARBA00022989"/>
    </source>
</evidence>
<gene>
    <name evidence="8" type="ORF">C448_12541</name>
</gene>
<evidence type="ECO:0000313" key="9">
    <source>
        <dbReference type="Proteomes" id="UP000011568"/>
    </source>
</evidence>
<proteinExistence type="predicted"/>
<feature type="transmembrane region" description="Helical" evidence="6">
    <location>
        <begin position="191"/>
        <end position="209"/>
    </location>
</feature>
<dbReference type="PANTHER" id="PTHR30252:SF0">
    <property type="entry name" value="PEPTIDE TRANSPORTER CSTA"/>
    <property type="match status" value="1"/>
</dbReference>
<dbReference type="EMBL" id="AOMC01000148">
    <property type="protein sequence ID" value="EMA40702.1"/>
    <property type="molecule type" value="Genomic_DNA"/>
</dbReference>
<evidence type="ECO:0000256" key="3">
    <source>
        <dbReference type="ARBA" id="ARBA00022692"/>
    </source>
</evidence>
<dbReference type="STRING" id="931277.C448_12541"/>
<feature type="transmembrane region" description="Helical" evidence="6">
    <location>
        <begin position="260"/>
        <end position="280"/>
    </location>
</feature>
<feature type="transmembrane region" description="Helical" evidence="6">
    <location>
        <begin position="344"/>
        <end position="367"/>
    </location>
</feature>
<feature type="transmembrane region" description="Helical" evidence="6">
    <location>
        <begin position="162"/>
        <end position="179"/>
    </location>
</feature>
<dbReference type="RefSeq" id="WP_004055255.1">
    <property type="nucleotide sequence ID" value="NZ_AOMC01000148.1"/>
</dbReference>
<evidence type="ECO:0000256" key="5">
    <source>
        <dbReference type="ARBA" id="ARBA00023136"/>
    </source>
</evidence>
<protein>
    <submittedName>
        <fullName evidence="8">Carbon starvation protein A</fullName>
    </submittedName>
</protein>
<feature type="transmembrane region" description="Helical" evidence="6">
    <location>
        <begin position="541"/>
        <end position="563"/>
    </location>
</feature>
<dbReference type="Proteomes" id="UP000011568">
    <property type="component" value="Unassembled WGS sequence"/>
</dbReference>
<reference evidence="8 9" key="1">
    <citation type="journal article" date="2014" name="PLoS Genet.">
        <title>Phylogenetically driven sequencing of extremely halophilic archaea reveals strategies for static and dynamic osmo-response.</title>
        <authorList>
            <person name="Becker E.A."/>
            <person name="Seitzer P.M."/>
            <person name="Tritt A."/>
            <person name="Larsen D."/>
            <person name="Krusor M."/>
            <person name="Yao A.I."/>
            <person name="Wu D."/>
            <person name="Madern D."/>
            <person name="Eisen J.A."/>
            <person name="Darling A.E."/>
            <person name="Facciotti M.T."/>
        </authorList>
    </citation>
    <scope>NUCLEOTIDE SEQUENCE [LARGE SCALE GENOMIC DNA]</scope>
    <source>
        <strain evidence="8 9">DSM 1307</strain>
    </source>
</reference>
<feature type="transmembrane region" description="Helical" evidence="6">
    <location>
        <begin position="131"/>
        <end position="156"/>
    </location>
</feature>
<sequence length="585" mass="60944">MISLLTVVVGVALIFTVAYLIYGRYMSRVFELDEDRPTPAHERYDGVDYVPSRKLELFGHHFSSIAGGAPIIGPITAALAWGWAPALAWIVVGTVVYGAMNDFAVLTMSVRHDGRSVGHIFGRYVGERGKSLMLSLAFTANLLVIGVLALVVAIVFDAYPSAATASVCYVALALLFGLYKRYGFPFRLGTLLFVPAVFGSVWVGLQYPLVLVPDGGATILPTVVNANVSVWLIVILLYAFSASILPVQTLLQPRDYLSSFLLYAGLGGAVLAIVVGTLFGTTNQPLTMSLDPFTGFMSDAFAGIGPAVPMLFSTIFCGAVCGLHSMVSSGTTPKQLNRETDADTIGYGTSLVEGLLAVVAIGTVAVVPSIPSGSGIGLALPSFAEGGAIILSALGIPTGLGAPFMALVLSAFALTTVDTSIRLGRYFVEDVVTDSETSFAGNRFANSAAQTALAYLLVASGSWAAIWPLFGGAVQVFAGLSIVTVVVWVRNWDAGKEVRSLLAGAAFVLATSLSALGYLAISNLGTKLLNPAWLGTASPIQIASVAVQVVVVGVLGALTVEILRIAAGNVSFGVGRSSTVREPGD</sequence>
<accession>M0M4G0</accession>
<feature type="domain" description="CstA N-terminal" evidence="7">
    <location>
        <begin position="380"/>
        <end position="515"/>
    </location>
</feature>
<feature type="transmembrane region" description="Helical" evidence="6">
    <location>
        <begin position="6"/>
        <end position="22"/>
    </location>
</feature>
<dbReference type="InterPro" id="IPR051605">
    <property type="entry name" value="CstA"/>
</dbReference>
<feature type="transmembrane region" description="Helical" evidence="6">
    <location>
        <begin position="87"/>
        <end position="110"/>
    </location>
</feature>
<dbReference type="GO" id="GO:0009267">
    <property type="term" value="P:cellular response to starvation"/>
    <property type="evidence" value="ECO:0007669"/>
    <property type="project" value="InterPro"/>
</dbReference>
<keyword evidence="5 6" id="KW-0472">Membrane</keyword>
<dbReference type="AlphaFoldDB" id="M0M4G0"/>
<feature type="transmembrane region" description="Helical" evidence="6">
    <location>
        <begin position="501"/>
        <end position="521"/>
    </location>
</feature>
<evidence type="ECO:0000313" key="8">
    <source>
        <dbReference type="EMBL" id="EMA40702.1"/>
    </source>
</evidence>
<dbReference type="PATRIC" id="fig|931277.6.peg.2454"/>
<dbReference type="OrthoDB" id="77715at2157"/>
<keyword evidence="9" id="KW-1185">Reference proteome</keyword>
<dbReference type="InterPro" id="IPR003706">
    <property type="entry name" value="CstA_N"/>
</dbReference>
<feature type="transmembrane region" description="Helical" evidence="6">
    <location>
        <begin position="62"/>
        <end position="81"/>
    </location>
</feature>
<dbReference type="GO" id="GO:0005886">
    <property type="term" value="C:plasma membrane"/>
    <property type="evidence" value="ECO:0007669"/>
    <property type="project" value="UniProtKB-SubCell"/>
</dbReference>
<feature type="transmembrane region" description="Helical" evidence="6">
    <location>
        <begin position="472"/>
        <end position="489"/>
    </location>
</feature>
<evidence type="ECO:0000256" key="1">
    <source>
        <dbReference type="ARBA" id="ARBA00004651"/>
    </source>
</evidence>
<feature type="transmembrane region" description="Helical" evidence="6">
    <location>
        <begin position="300"/>
        <end position="323"/>
    </location>
</feature>
<feature type="transmembrane region" description="Helical" evidence="6">
    <location>
        <begin position="448"/>
        <end position="466"/>
    </location>
</feature>
<evidence type="ECO:0000259" key="7">
    <source>
        <dbReference type="Pfam" id="PF02554"/>
    </source>
</evidence>
<evidence type="ECO:0000256" key="2">
    <source>
        <dbReference type="ARBA" id="ARBA00022475"/>
    </source>
</evidence>
<feature type="transmembrane region" description="Helical" evidence="6">
    <location>
        <begin position="229"/>
        <end position="248"/>
    </location>
</feature>
<evidence type="ECO:0000256" key="6">
    <source>
        <dbReference type="SAM" id="Phobius"/>
    </source>
</evidence>
<feature type="transmembrane region" description="Helical" evidence="6">
    <location>
        <begin position="387"/>
        <end position="415"/>
    </location>
</feature>
<name>M0M4G0_HALMO</name>
<organism evidence="8 9">
    <name type="scientific">Halococcus morrhuae DSM 1307</name>
    <dbReference type="NCBI Taxonomy" id="931277"/>
    <lineage>
        <taxon>Archaea</taxon>
        <taxon>Methanobacteriati</taxon>
        <taxon>Methanobacteriota</taxon>
        <taxon>Stenosarchaea group</taxon>
        <taxon>Halobacteria</taxon>
        <taxon>Halobacteriales</taxon>
        <taxon>Halococcaceae</taxon>
        <taxon>Halococcus</taxon>
    </lineage>
</organism>
<dbReference type="PANTHER" id="PTHR30252">
    <property type="entry name" value="INNER MEMBRANE PEPTIDE TRANSPORTER"/>
    <property type="match status" value="1"/>
</dbReference>
<keyword evidence="4 6" id="KW-1133">Transmembrane helix</keyword>
<keyword evidence="2" id="KW-1003">Cell membrane</keyword>